<name>A0A9W6ZBL0_9STRA</name>
<dbReference type="SUPFAM" id="SSF55186">
    <property type="entry name" value="ThrRS/AlaRS common domain"/>
    <property type="match status" value="1"/>
</dbReference>
<evidence type="ECO:0000259" key="10">
    <source>
        <dbReference type="PROSITE" id="PS50860"/>
    </source>
</evidence>
<dbReference type="AlphaFoldDB" id="A0A9W6ZBL0"/>
<dbReference type="Pfam" id="PF07973">
    <property type="entry name" value="tRNA_SAD"/>
    <property type="match status" value="1"/>
</dbReference>
<dbReference type="InterPro" id="IPR018165">
    <property type="entry name" value="Ala-tRNA-synth_IIc_core"/>
</dbReference>
<organism evidence="11 12">
    <name type="scientific">Triparma retinervis</name>
    <dbReference type="NCBI Taxonomy" id="2557542"/>
    <lineage>
        <taxon>Eukaryota</taxon>
        <taxon>Sar</taxon>
        <taxon>Stramenopiles</taxon>
        <taxon>Ochrophyta</taxon>
        <taxon>Bolidophyceae</taxon>
        <taxon>Parmales</taxon>
        <taxon>Triparmaceae</taxon>
        <taxon>Triparma</taxon>
    </lineage>
</organism>
<dbReference type="Proteomes" id="UP001165082">
    <property type="component" value="Unassembled WGS sequence"/>
</dbReference>
<dbReference type="SMART" id="SM00863">
    <property type="entry name" value="tRNA_SAD"/>
    <property type="match status" value="1"/>
</dbReference>
<dbReference type="InterPro" id="IPR003156">
    <property type="entry name" value="DHHA1_dom"/>
</dbReference>
<dbReference type="Pfam" id="PF02272">
    <property type="entry name" value="DHHA1"/>
    <property type="match status" value="1"/>
</dbReference>
<keyword evidence="7" id="KW-0694">RNA-binding</keyword>
<keyword evidence="9" id="KW-0030">Aminoacyl-tRNA synthetase</keyword>
<proteinExistence type="inferred from homology"/>
<reference evidence="11" key="1">
    <citation type="submission" date="2022-07" db="EMBL/GenBank/DDBJ databases">
        <title>Genome analysis of Parmales, a sister group of diatoms, reveals the evolutionary specialization of diatoms from phago-mixotrophs to photoautotrophs.</title>
        <authorList>
            <person name="Ban H."/>
            <person name="Sato S."/>
            <person name="Yoshikawa S."/>
            <person name="Kazumasa Y."/>
            <person name="Nakamura Y."/>
            <person name="Ichinomiya M."/>
            <person name="Saitoh K."/>
            <person name="Sato N."/>
            <person name="Blanc-Mathieu R."/>
            <person name="Endo H."/>
            <person name="Kuwata A."/>
            <person name="Ogata H."/>
        </authorList>
    </citation>
    <scope>NUCLEOTIDE SEQUENCE</scope>
</reference>
<dbReference type="FunFam" id="3.30.980.10:FF:000004">
    <property type="entry name" value="Alanine--tRNA ligase, cytoplasmic"/>
    <property type="match status" value="1"/>
</dbReference>
<keyword evidence="5" id="KW-0547">Nucleotide-binding</keyword>
<dbReference type="GO" id="GO:0005739">
    <property type="term" value="C:mitochondrion"/>
    <property type="evidence" value="ECO:0007669"/>
    <property type="project" value="TreeGrafter"/>
</dbReference>
<keyword evidence="8" id="KW-0648">Protein biosynthesis</keyword>
<comment type="caution">
    <text evidence="11">The sequence shown here is derived from an EMBL/GenBank/DDBJ whole genome shotgun (WGS) entry which is preliminary data.</text>
</comment>
<dbReference type="InterPro" id="IPR018163">
    <property type="entry name" value="Thr/Ala-tRNA-synth_IIc_edit"/>
</dbReference>
<dbReference type="GO" id="GO:0004813">
    <property type="term" value="F:alanine-tRNA ligase activity"/>
    <property type="evidence" value="ECO:0007669"/>
    <property type="project" value="UniProtKB-EC"/>
</dbReference>
<dbReference type="GO" id="GO:0005524">
    <property type="term" value="F:ATP binding"/>
    <property type="evidence" value="ECO:0007669"/>
    <property type="project" value="UniProtKB-KW"/>
</dbReference>
<accession>A0A9W6ZBL0</accession>
<dbReference type="GO" id="GO:0002161">
    <property type="term" value="F:aminoacyl-tRNA deacylase activity"/>
    <property type="evidence" value="ECO:0007669"/>
    <property type="project" value="TreeGrafter"/>
</dbReference>
<evidence type="ECO:0000313" key="12">
    <source>
        <dbReference type="Proteomes" id="UP001165082"/>
    </source>
</evidence>
<keyword evidence="12" id="KW-1185">Reference proteome</keyword>
<dbReference type="EC" id="6.1.1.7" evidence="2"/>
<dbReference type="OrthoDB" id="1712835at2759"/>
<evidence type="ECO:0000256" key="8">
    <source>
        <dbReference type="ARBA" id="ARBA00022917"/>
    </source>
</evidence>
<evidence type="ECO:0000256" key="4">
    <source>
        <dbReference type="ARBA" id="ARBA00022598"/>
    </source>
</evidence>
<evidence type="ECO:0000256" key="3">
    <source>
        <dbReference type="ARBA" id="ARBA00022555"/>
    </source>
</evidence>
<keyword evidence="3" id="KW-0820">tRNA-binding</keyword>
<feature type="domain" description="Alanyl-transfer RNA synthetases family profile" evidence="10">
    <location>
        <begin position="1"/>
        <end position="132"/>
    </location>
</feature>
<evidence type="ECO:0000256" key="7">
    <source>
        <dbReference type="ARBA" id="ARBA00022884"/>
    </source>
</evidence>
<protein>
    <recommendedName>
        <fullName evidence="2">alanine--tRNA ligase</fullName>
        <ecNumber evidence="2">6.1.1.7</ecNumber>
    </recommendedName>
</protein>
<sequence>FDFSWGKPVGQDALAAIESACNGTISKGLEVKTYVAPLDDAKQISSLRAVFGEKYPDPVRVVSICNTPIEEILTKPKEEIWKDYSIEFCGGTHLSNTREADALVILSEEGIAKGIRRITAVSQDRAKEARNTARSFAARVREAEALEGGELEAETKKVKTELEGLQISCVAKADIAVVIDGMTKRVKEYRAKLMSSKVLGAQGACAAEVSSALSLGSPKCCVRYDFGVDGKTAQKILKAVAKDVAVMILTADREGDKYGAFAAAPKKSDVDCKKWMEDTFKDIGGKGGGKKLNATRMIEGVDTIEKALEEARK</sequence>
<dbReference type="PANTHER" id="PTHR11777">
    <property type="entry name" value="ALANYL-TRNA SYNTHETASE"/>
    <property type="match status" value="1"/>
</dbReference>
<comment type="similarity">
    <text evidence="1">Belongs to the class-II aminoacyl-tRNA synthetase family.</text>
</comment>
<dbReference type="Gene3D" id="3.30.980.10">
    <property type="entry name" value="Threonyl-trna Synthetase, Chain A, domain 2"/>
    <property type="match status" value="1"/>
</dbReference>
<dbReference type="EMBL" id="BRXZ01004557">
    <property type="protein sequence ID" value="GMH51224.1"/>
    <property type="molecule type" value="Genomic_DNA"/>
</dbReference>
<dbReference type="Pfam" id="PF26023">
    <property type="entry name" value="ALA1"/>
    <property type="match status" value="1"/>
</dbReference>
<evidence type="ECO:0000256" key="5">
    <source>
        <dbReference type="ARBA" id="ARBA00022741"/>
    </source>
</evidence>
<evidence type="ECO:0000256" key="9">
    <source>
        <dbReference type="ARBA" id="ARBA00023146"/>
    </source>
</evidence>
<evidence type="ECO:0000313" key="11">
    <source>
        <dbReference type="EMBL" id="GMH51224.1"/>
    </source>
</evidence>
<evidence type="ECO:0000256" key="1">
    <source>
        <dbReference type="ARBA" id="ARBA00008226"/>
    </source>
</evidence>
<keyword evidence="6" id="KW-0067">ATP-binding</keyword>
<dbReference type="Gene3D" id="3.10.310.40">
    <property type="match status" value="1"/>
</dbReference>
<dbReference type="GO" id="GO:0006419">
    <property type="term" value="P:alanyl-tRNA aminoacylation"/>
    <property type="evidence" value="ECO:0007669"/>
    <property type="project" value="InterPro"/>
</dbReference>
<dbReference type="PANTHER" id="PTHR11777:SF9">
    <property type="entry name" value="ALANINE--TRNA LIGASE, CYTOPLASMIC"/>
    <property type="match status" value="1"/>
</dbReference>
<dbReference type="GO" id="GO:0000049">
    <property type="term" value="F:tRNA binding"/>
    <property type="evidence" value="ECO:0007669"/>
    <property type="project" value="UniProtKB-KW"/>
</dbReference>
<evidence type="ECO:0000256" key="6">
    <source>
        <dbReference type="ARBA" id="ARBA00022840"/>
    </source>
</evidence>
<evidence type="ECO:0000256" key="2">
    <source>
        <dbReference type="ARBA" id="ARBA00013168"/>
    </source>
</evidence>
<dbReference type="PROSITE" id="PS50860">
    <property type="entry name" value="AA_TRNA_LIGASE_II_ALA"/>
    <property type="match status" value="1"/>
</dbReference>
<dbReference type="InterPro" id="IPR059090">
    <property type="entry name" value="ALA1_helical"/>
</dbReference>
<dbReference type="InterPro" id="IPR050058">
    <property type="entry name" value="Ala-tRNA_ligase"/>
</dbReference>
<keyword evidence="4" id="KW-0436">Ligase</keyword>
<dbReference type="InterPro" id="IPR012947">
    <property type="entry name" value="tRNA_SAD"/>
</dbReference>
<feature type="non-terminal residue" evidence="11">
    <location>
        <position position="1"/>
    </location>
</feature>
<gene>
    <name evidence="11" type="ORF">TrRE_jg13120</name>
</gene>